<evidence type="ECO:0000256" key="5">
    <source>
        <dbReference type="ARBA" id="ARBA00023146"/>
    </source>
</evidence>
<dbReference type="InterPro" id="IPR023586">
    <property type="entry name" value="Ile-tRNA-ligase_type2"/>
</dbReference>
<dbReference type="SUPFAM" id="SSF52374">
    <property type="entry name" value="Nucleotidylyl transferase"/>
    <property type="match status" value="1"/>
</dbReference>
<evidence type="ECO:0000256" key="1">
    <source>
        <dbReference type="ARBA" id="ARBA00022598"/>
    </source>
</evidence>
<keyword evidence="3" id="KW-0067">ATP-binding</keyword>
<keyword evidence="5" id="KW-0030">Aminoacyl-tRNA synthetase</keyword>
<dbReference type="InterPro" id="IPR002300">
    <property type="entry name" value="aa-tRNA-synth_Ia"/>
</dbReference>
<evidence type="ECO:0000256" key="4">
    <source>
        <dbReference type="ARBA" id="ARBA00022917"/>
    </source>
</evidence>
<sequence>MSDDSHEYLVKLDWTHGKVGDLNVEGKPKIQVATPPEFDGPEGIISPEDLFVAAATTCLMTTFVTFTKKMRIEFKSFSCDGHVVDENGAAMSKSKGNSPPPMPFVEKYGADAMRMFGALEAGLGSDVRFSEERLAAVSKFTTKLWNIARFISMFPVP</sequence>
<dbReference type="Pfam" id="PF00133">
    <property type="entry name" value="tRNA-synt_1"/>
    <property type="match status" value="1"/>
</dbReference>
<keyword evidence="2" id="KW-0547">Nucleotide-binding</keyword>
<comment type="caution">
    <text evidence="7">The sequence shown here is derived from an EMBL/GenBank/DDBJ whole genome shotgun (WGS) entry which is preliminary data.</text>
</comment>
<dbReference type="GO" id="GO:0004822">
    <property type="term" value="F:isoleucine-tRNA ligase activity"/>
    <property type="evidence" value="ECO:0007669"/>
    <property type="project" value="InterPro"/>
</dbReference>
<dbReference type="SUPFAM" id="SSF82784">
    <property type="entry name" value="OsmC-like"/>
    <property type="match status" value="1"/>
</dbReference>
<organism evidence="7">
    <name type="scientific">marine sediment metagenome</name>
    <dbReference type="NCBI Taxonomy" id="412755"/>
    <lineage>
        <taxon>unclassified sequences</taxon>
        <taxon>metagenomes</taxon>
        <taxon>ecological metagenomes</taxon>
    </lineage>
</organism>
<dbReference type="PANTHER" id="PTHR42780:SF1">
    <property type="entry name" value="ISOLEUCINE--TRNA LIGASE, CYTOPLASMIC"/>
    <property type="match status" value="1"/>
</dbReference>
<reference evidence="7" key="1">
    <citation type="journal article" date="2014" name="Front. Microbiol.">
        <title>High frequency of phylogenetically diverse reductive dehalogenase-homologous genes in deep subseafloor sedimentary metagenomes.</title>
        <authorList>
            <person name="Kawai M."/>
            <person name="Futagami T."/>
            <person name="Toyoda A."/>
            <person name="Takaki Y."/>
            <person name="Nishi S."/>
            <person name="Hori S."/>
            <person name="Arai W."/>
            <person name="Tsubouchi T."/>
            <person name="Morono Y."/>
            <person name="Uchiyama I."/>
            <person name="Ito T."/>
            <person name="Fujiyama A."/>
            <person name="Inagaki F."/>
            <person name="Takami H."/>
        </authorList>
    </citation>
    <scope>NUCLEOTIDE SEQUENCE</scope>
    <source>
        <strain evidence="7">Expedition CK06-06</strain>
    </source>
</reference>
<proteinExistence type="predicted"/>
<protein>
    <recommendedName>
        <fullName evidence="6">Aminoacyl-tRNA synthetase class Ia domain-containing protein</fullName>
    </recommendedName>
</protein>
<dbReference type="InterPro" id="IPR036102">
    <property type="entry name" value="OsmC/Ohrsf"/>
</dbReference>
<dbReference type="InterPro" id="IPR015946">
    <property type="entry name" value="KH_dom-like_a/b"/>
</dbReference>
<dbReference type="GO" id="GO:0005524">
    <property type="term" value="F:ATP binding"/>
    <property type="evidence" value="ECO:0007669"/>
    <property type="project" value="UniProtKB-KW"/>
</dbReference>
<dbReference type="EMBL" id="BART01009042">
    <property type="protein sequence ID" value="GAG61919.1"/>
    <property type="molecule type" value="Genomic_DNA"/>
</dbReference>
<evidence type="ECO:0000259" key="6">
    <source>
        <dbReference type="Pfam" id="PF00133"/>
    </source>
</evidence>
<accession>X0YYL5</accession>
<dbReference type="Gene3D" id="1.10.730.10">
    <property type="entry name" value="Isoleucyl-tRNA Synthetase, Domain 1"/>
    <property type="match status" value="1"/>
</dbReference>
<dbReference type="Gene3D" id="3.30.300.20">
    <property type="match status" value="1"/>
</dbReference>
<feature type="domain" description="Aminoacyl-tRNA synthetase class Ia" evidence="6">
    <location>
        <begin position="65"/>
        <end position="129"/>
    </location>
</feature>
<evidence type="ECO:0000256" key="3">
    <source>
        <dbReference type="ARBA" id="ARBA00022840"/>
    </source>
</evidence>
<dbReference type="GO" id="GO:0006428">
    <property type="term" value="P:isoleucyl-tRNA aminoacylation"/>
    <property type="evidence" value="ECO:0007669"/>
    <property type="project" value="TreeGrafter"/>
</dbReference>
<feature type="non-terminal residue" evidence="7">
    <location>
        <position position="157"/>
    </location>
</feature>
<name>X0YYL5_9ZZZZ</name>
<evidence type="ECO:0000256" key="2">
    <source>
        <dbReference type="ARBA" id="ARBA00022741"/>
    </source>
</evidence>
<keyword evidence="1" id="KW-0436">Ligase</keyword>
<dbReference type="PANTHER" id="PTHR42780">
    <property type="entry name" value="SOLEUCYL-TRNA SYNTHETASE"/>
    <property type="match status" value="1"/>
</dbReference>
<dbReference type="AlphaFoldDB" id="X0YYL5"/>
<keyword evidence="4" id="KW-0648">Protein biosynthesis</keyword>
<evidence type="ECO:0000313" key="7">
    <source>
        <dbReference type="EMBL" id="GAG61919.1"/>
    </source>
</evidence>
<gene>
    <name evidence="7" type="ORF">S01H4_20156</name>
</gene>